<dbReference type="InterPro" id="IPR025966">
    <property type="entry name" value="OppC_N"/>
</dbReference>
<keyword evidence="10" id="KW-1185">Reference proteome</keyword>
<proteinExistence type="inferred from homology"/>
<feature type="transmembrane region" description="Helical" evidence="7">
    <location>
        <begin position="127"/>
        <end position="146"/>
    </location>
</feature>
<feature type="transmembrane region" description="Helical" evidence="7">
    <location>
        <begin position="208"/>
        <end position="231"/>
    </location>
</feature>
<dbReference type="Pfam" id="PF00528">
    <property type="entry name" value="BPD_transp_1"/>
    <property type="match status" value="1"/>
</dbReference>
<protein>
    <submittedName>
        <fullName evidence="9">Dipeptide transport system permease protein DppC</fullName>
    </submittedName>
</protein>
<evidence type="ECO:0000256" key="7">
    <source>
        <dbReference type="RuleBase" id="RU363032"/>
    </source>
</evidence>
<dbReference type="SUPFAM" id="SSF161098">
    <property type="entry name" value="MetI-like"/>
    <property type="match status" value="1"/>
</dbReference>
<evidence type="ECO:0000256" key="1">
    <source>
        <dbReference type="ARBA" id="ARBA00004651"/>
    </source>
</evidence>
<comment type="subcellular location">
    <subcellularLocation>
        <location evidence="1 7">Cell membrane</location>
        <topology evidence="1 7">Multi-pass membrane protein</topology>
    </subcellularLocation>
</comment>
<reference evidence="9" key="1">
    <citation type="submission" date="2020-07" db="EMBL/GenBank/DDBJ databases">
        <title>Koleobacter methoxysyntrophicus gen. nov., sp. nov., a novel anaerobic bacterium isolated from deep subsurface oil field and proposal of Koleobacterales ord. nov. in the phylum Firmicutes.</title>
        <authorList>
            <person name="Sakamoto S."/>
            <person name="Tamaki H."/>
        </authorList>
    </citation>
    <scope>NUCLEOTIDE SEQUENCE</scope>
    <source>
        <strain evidence="9">NRmbB1</strain>
    </source>
</reference>
<dbReference type="InterPro" id="IPR035906">
    <property type="entry name" value="MetI-like_sf"/>
</dbReference>
<dbReference type="KEGG" id="kme:H0A61_01163"/>
<dbReference type="AlphaFoldDB" id="A0A8A0RMJ5"/>
<keyword evidence="2 7" id="KW-0813">Transport</keyword>
<evidence type="ECO:0000256" key="4">
    <source>
        <dbReference type="ARBA" id="ARBA00022692"/>
    </source>
</evidence>
<dbReference type="PANTHER" id="PTHR43386:SF1">
    <property type="entry name" value="D,D-DIPEPTIDE TRANSPORT SYSTEM PERMEASE PROTEIN DDPC-RELATED"/>
    <property type="match status" value="1"/>
</dbReference>
<feature type="transmembrane region" description="Helical" evidence="7">
    <location>
        <begin position="152"/>
        <end position="173"/>
    </location>
</feature>
<sequence>MFLNGNPVFIENLRGILKQIYINKNALTGLIILSAVLAVSVFAPFLTAHDPWEFGERGEVLKPPDKANFMGTDEVGRDIWTQFIYGGRITLIVAFIASLISLTIGTFVGIVFGYFNNFLTAVLSRMTEVFLVLPQLPLMIAFSILFKPSITSVILVIGLISWSSTAKLVGSRVMKVKEYKYIKRLKGMGAGDFYIICNYIIPEILPRIFISSIFIFSFAVISESTLSFLGLGDPNYITWGMMLRYAFSSGAVSIRAYWYIIPPGLGITLVSFGFNLLGHSLIGIFNSSLRLHHLNYRE</sequence>
<dbReference type="InterPro" id="IPR050366">
    <property type="entry name" value="BP-dependent_transpt_permease"/>
</dbReference>
<keyword evidence="6 7" id="KW-0472">Membrane</keyword>
<organism evidence="9 10">
    <name type="scientific">Koleobacter methoxysyntrophicus</name>
    <dbReference type="NCBI Taxonomy" id="2751313"/>
    <lineage>
        <taxon>Bacteria</taxon>
        <taxon>Bacillati</taxon>
        <taxon>Bacillota</taxon>
        <taxon>Clostridia</taxon>
        <taxon>Koleobacterales</taxon>
        <taxon>Koleobacteraceae</taxon>
        <taxon>Koleobacter</taxon>
    </lineage>
</organism>
<dbReference type="Pfam" id="PF12911">
    <property type="entry name" value="OppC_N"/>
    <property type="match status" value="1"/>
</dbReference>
<evidence type="ECO:0000256" key="5">
    <source>
        <dbReference type="ARBA" id="ARBA00022989"/>
    </source>
</evidence>
<dbReference type="Proteomes" id="UP000662904">
    <property type="component" value="Chromosome"/>
</dbReference>
<accession>A0A8A0RMJ5</accession>
<dbReference type="GO" id="GO:0055085">
    <property type="term" value="P:transmembrane transport"/>
    <property type="evidence" value="ECO:0007669"/>
    <property type="project" value="InterPro"/>
</dbReference>
<evidence type="ECO:0000313" key="9">
    <source>
        <dbReference type="EMBL" id="QSQ08818.1"/>
    </source>
</evidence>
<evidence type="ECO:0000259" key="8">
    <source>
        <dbReference type="PROSITE" id="PS50928"/>
    </source>
</evidence>
<keyword evidence="4 7" id="KW-0812">Transmembrane</keyword>
<name>A0A8A0RMJ5_9FIRM</name>
<dbReference type="GO" id="GO:0005886">
    <property type="term" value="C:plasma membrane"/>
    <property type="evidence" value="ECO:0007669"/>
    <property type="project" value="UniProtKB-SubCell"/>
</dbReference>
<dbReference type="EMBL" id="CP059066">
    <property type="protein sequence ID" value="QSQ08818.1"/>
    <property type="molecule type" value="Genomic_DNA"/>
</dbReference>
<gene>
    <name evidence="9" type="primary">dppC_3</name>
    <name evidence="9" type="ORF">H0A61_01163</name>
</gene>
<dbReference type="Gene3D" id="1.10.3720.10">
    <property type="entry name" value="MetI-like"/>
    <property type="match status" value="1"/>
</dbReference>
<dbReference type="InterPro" id="IPR000515">
    <property type="entry name" value="MetI-like"/>
</dbReference>
<keyword evidence="3" id="KW-1003">Cell membrane</keyword>
<evidence type="ECO:0000256" key="6">
    <source>
        <dbReference type="ARBA" id="ARBA00023136"/>
    </source>
</evidence>
<evidence type="ECO:0000256" key="2">
    <source>
        <dbReference type="ARBA" id="ARBA00022448"/>
    </source>
</evidence>
<evidence type="ECO:0000313" key="10">
    <source>
        <dbReference type="Proteomes" id="UP000662904"/>
    </source>
</evidence>
<dbReference type="CDD" id="cd06261">
    <property type="entry name" value="TM_PBP2"/>
    <property type="match status" value="1"/>
</dbReference>
<feature type="transmembrane region" description="Helical" evidence="7">
    <location>
        <begin position="267"/>
        <end position="289"/>
    </location>
</feature>
<comment type="similarity">
    <text evidence="7">Belongs to the binding-protein-dependent transport system permease family.</text>
</comment>
<feature type="transmembrane region" description="Helical" evidence="7">
    <location>
        <begin position="26"/>
        <end position="46"/>
    </location>
</feature>
<evidence type="ECO:0000256" key="3">
    <source>
        <dbReference type="ARBA" id="ARBA00022475"/>
    </source>
</evidence>
<dbReference type="PANTHER" id="PTHR43386">
    <property type="entry name" value="OLIGOPEPTIDE TRANSPORT SYSTEM PERMEASE PROTEIN APPC"/>
    <property type="match status" value="1"/>
</dbReference>
<feature type="domain" description="ABC transmembrane type-1" evidence="8">
    <location>
        <begin position="87"/>
        <end position="278"/>
    </location>
</feature>
<dbReference type="PROSITE" id="PS50928">
    <property type="entry name" value="ABC_TM1"/>
    <property type="match status" value="1"/>
</dbReference>
<feature type="transmembrane region" description="Helical" evidence="7">
    <location>
        <begin position="89"/>
        <end position="115"/>
    </location>
</feature>
<keyword evidence="5 7" id="KW-1133">Transmembrane helix</keyword>